<feature type="compositionally biased region" description="Basic and acidic residues" evidence="1">
    <location>
        <begin position="420"/>
        <end position="429"/>
    </location>
</feature>
<feature type="compositionally biased region" description="Basic and acidic residues" evidence="1">
    <location>
        <begin position="300"/>
        <end position="386"/>
    </location>
</feature>
<keyword evidence="3" id="KW-1185">Reference proteome</keyword>
<dbReference type="GeneID" id="91091965"/>
<feature type="region of interest" description="Disordered" evidence="1">
    <location>
        <begin position="284"/>
        <end position="444"/>
    </location>
</feature>
<organism evidence="2 3">
    <name type="scientific">Kwoniella dendrophila CBS 6074</name>
    <dbReference type="NCBI Taxonomy" id="1295534"/>
    <lineage>
        <taxon>Eukaryota</taxon>
        <taxon>Fungi</taxon>
        <taxon>Dikarya</taxon>
        <taxon>Basidiomycota</taxon>
        <taxon>Agaricomycotina</taxon>
        <taxon>Tremellomycetes</taxon>
        <taxon>Tremellales</taxon>
        <taxon>Cryptococcaceae</taxon>
        <taxon>Kwoniella</taxon>
    </lineage>
</organism>
<evidence type="ECO:0000313" key="2">
    <source>
        <dbReference type="EMBL" id="WWC86416.1"/>
    </source>
</evidence>
<protein>
    <submittedName>
        <fullName evidence="2">Uncharacterized protein</fullName>
    </submittedName>
</protein>
<evidence type="ECO:0000313" key="3">
    <source>
        <dbReference type="Proteomes" id="UP001355207"/>
    </source>
</evidence>
<dbReference type="RefSeq" id="XP_066073179.1">
    <property type="nucleotide sequence ID" value="XM_066217082.1"/>
</dbReference>
<dbReference type="GO" id="GO:0005634">
    <property type="term" value="C:nucleus"/>
    <property type="evidence" value="ECO:0007669"/>
    <property type="project" value="TreeGrafter"/>
</dbReference>
<dbReference type="Proteomes" id="UP001355207">
    <property type="component" value="Chromosome 1"/>
</dbReference>
<sequence length="444" mass="49070">MSLPYDATPPPSPSRQVSTTIEIEEEENPALDRPLDDYKPAIPEHVQSLMGRMSRGKVYLMEESPAILHVDGQEKIRKDPRIAALAQRLDKQDPTSWLEAISASAPSPIKPNALYVRSDLIQHLSTSKVFSWTSGLGAGVMGIEWLNDTTLHLIFPTAAAALLGLTVLSKAGFDPAEGDDPLLERAAHSVPISLLPLAKPEPVPSLEGQELLGESSNSKLEEGGIKRKGRGTFGGKSGVFDLEPLVSAQQNTEEGGGGFKLAEGVNPHSRIALRYGIESDSDLRKQAKQSEWYKRHGRSAGKERSTNKRNLDSVNNDERDNELFSFKSRDGSSGEGRDFAKRINRERRDPYSRNDRGGNERNRSGKRTEEDLDKELENIAKRRQAGEDGTGDIMDEDVEMDYQSGNRQRRNGGGRGRGGRRGESRKEDLDKELDDMFANRPLTS</sequence>
<dbReference type="PANTHER" id="PTHR16291">
    <property type="entry name" value="NUCLEAR CAP-BINDING PROTEIN SUBUNIT 3"/>
    <property type="match status" value="1"/>
</dbReference>
<feature type="region of interest" description="Disordered" evidence="1">
    <location>
        <begin position="205"/>
        <end position="232"/>
    </location>
</feature>
<name>A0AAX4JLW1_9TREE</name>
<dbReference type="PANTHER" id="PTHR16291:SF0">
    <property type="entry name" value="NUCLEAR CAP-BINDING PROTEIN SUBUNIT 3"/>
    <property type="match status" value="1"/>
</dbReference>
<proteinExistence type="predicted"/>
<dbReference type="InterPro" id="IPR019416">
    <property type="entry name" value="NCBP3"/>
</dbReference>
<dbReference type="EMBL" id="CP144098">
    <property type="protein sequence ID" value="WWC86416.1"/>
    <property type="molecule type" value="Genomic_DNA"/>
</dbReference>
<evidence type="ECO:0000256" key="1">
    <source>
        <dbReference type="SAM" id="MobiDB-lite"/>
    </source>
</evidence>
<reference evidence="2 3" key="1">
    <citation type="submission" date="2024-01" db="EMBL/GenBank/DDBJ databases">
        <title>Comparative genomics of Cryptococcus and Kwoniella reveals pathogenesis evolution and contrasting modes of karyotype evolution via chromosome fusion or intercentromeric recombination.</title>
        <authorList>
            <person name="Coelho M.A."/>
            <person name="David-Palma M."/>
            <person name="Shea T."/>
            <person name="Bowers K."/>
            <person name="McGinley-Smith S."/>
            <person name="Mohammad A.W."/>
            <person name="Gnirke A."/>
            <person name="Yurkov A.M."/>
            <person name="Nowrousian M."/>
            <person name="Sun S."/>
            <person name="Cuomo C.A."/>
            <person name="Heitman J."/>
        </authorList>
    </citation>
    <scope>NUCLEOTIDE SEQUENCE [LARGE SCALE GENOMIC DNA]</scope>
    <source>
        <strain evidence="2 3">CBS 6074</strain>
    </source>
</reference>
<accession>A0AAX4JLW1</accession>
<gene>
    <name evidence="2" type="ORF">L201_001293</name>
</gene>
<feature type="region of interest" description="Disordered" evidence="1">
    <location>
        <begin position="1"/>
        <end position="38"/>
    </location>
</feature>
<dbReference type="AlphaFoldDB" id="A0AAX4JLW1"/>
<feature type="compositionally biased region" description="Acidic residues" evidence="1">
    <location>
        <begin position="389"/>
        <end position="400"/>
    </location>
</feature>
<dbReference type="GO" id="GO:0003729">
    <property type="term" value="F:mRNA binding"/>
    <property type="evidence" value="ECO:0007669"/>
    <property type="project" value="InterPro"/>
</dbReference>
<dbReference type="GO" id="GO:0000340">
    <property type="term" value="F:RNA 7-methylguanosine cap binding"/>
    <property type="evidence" value="ECO:0007669"/>
    <property type="project" value="InterPro"/>
</dbReference>